<dbReference type="GeneID" id="75917086"/>
<evidence type="ECO:0000256" key="6">
    <source>
        <dbReference type="SAM" id="Phobius"/>
    </source>
</evidence>
<comment type="caution">
    <text evidence="7">The sequence shown here is derived from an EMBL/GenBank/DDBJ whole genome shotgun (WGS) entry which is preliminary data.</text>
</comment>
<evidence type="ECO:0000256" key="4">
    <source>
        <dbReference type="ARBA" id="ARBA00022989"/>
    </source>
</evidence>
<evidence type="ECO:0000313" key="7">
    <source>
        <dbReference type="EMBL" id="KAI8576254.1"/>
    </source>
</evidence>
<name>A0AAD5HAY9_UMBRA</name>
<accession>A0AAD5HAY9</accession>
<dbReference type="EMBL" id="MU620959">
    <property type="protein sequence ID" value="KAI8576254.1"/>
    <property type="molecule type" value="Genomic_DNA"/>
</dbReference>
<evidence type="ECO:0000313" key="8">
    <source>
        <dbReference type="Proteomes" id="UP001206595"/>
    </source>
</evidence>
<reference evidence="7" key="2">
    <citation type="journal article" date="2022" name="Proc. Natl. Acad. Sci. U.S.A.">
        <title>Diploid-dominant life cycles characterize the early evolution of Fungi.</title>
        <authorList>
            <person name="Amses K.R."/>
            <person name="Simmons D.R."/>
            <person name="Longcore J.E."/>
            <person name="Mondo S.J."/>
            <person name="Seto K."/>
            <person name="Jeronimo G.H."/>
            <person name="Bonds A.E."/>
            <person name="Quandt C.A."/>
            <person name="Davis W.J."/>
            <person name="Chang Y."/>
            <person name="Federici B.A."/>
            <person name="Kuo A."/>
            <person name="LaButti K."/>
            <person name="Pangilinan J."/>
            <person name="Andreopoulos W."/>
            <person name="Tritt A."/>
            <person name="Riley R."/>
            <person name="Hundley H."/>
            <person name="Johnson J."/>
            <person name="Lipzen A."/>
            <person name="Barry K."/>
            <person name="Lang B.F."/>
            <person name="Cuomo C.A."/>
            <person name="Buchler N.E."/>
            <person name="Grigoriev I.V."/>
            <person name="Spatafora J.W."/>
            <person name="Stajich J.E."/>
            <person name="James T.Y."/>
        </authorList>
    </citation>
    <scope>NUCLEOTIDE SEQUENCE</scope>
    <source>
        <strain evidence="7">AG</strain>
    </source>
</reference>
<dbReference type="AlphaFoldDB" id="A0AAD5HAY9"/>
<feature type="transmembrane region" description="Helical" evidence="6">
    <location>
        <begin position="169"/>
        <end position="193"/>
    </location>
</feature>
<dbReference type="InterPro" id="IPR008217">
    <property type="entry name" value="Ccc1_fam"/>
</dbReference>
<organism evidence="7 8">
    <name type="scientific">Umbelopsis ramanniana AG</name>
    <dbReference type="NCBI Taxonomy" id="1314678"/>
    <lineage>
        <taxon>Eukaryota</taxon>
        <taxon>Fungi</taxon>
        <taxon>Fungi incertae sedis</taxon>
        <taxon>Mucoromycota</taxon>
        <taxon>Mucoromycotina</taxon>
        <taxon>Umbelopsidomycetes</taxon>
        <taxon>Umbelopsidales</taxon>
        <taxon>Umbelopsidaceae</taxon>
        <taxon>Umbelopsis</taxon>
    </lineage>
</organism>
<dbReference type="GO" id="GO:0030026">
    <property type="term" value="P:intracellular manganese ion homeostasis"/>
    <property type="evidence" value="ECO:0007669"/>
    <property type="project" value="InterPro"/>
</dbReference>
<evidence type="ECO:0000256" key="2">
    <source>
        <dbReference type="ARBA" id="ARBA00007049"/>
    </source>
</evidence>
<keyword evidence="5 6" id="KW-0472">Membrane</keyword>
<dbReference type="GO" id="GO:0005384">
    <property type="term" value="F:manganese ion transmembrane transporter activity"/>
    <property type="evidence" value="ECO:0007669"/>
    <property type="project" value="InterPro"/>
</dbReference>
<dbReference type="GO" id="GO:0012505">
    <property type="term" value="C:endomembrane system"/>
    <property type="evidence" value="ECO:0007669"/>
    <property type="project" value="UniProtKB-SubCell"/>
</dbReference>
<comment type="subcellular location">
    <subcellularLocation>
        <location evidence="1">Endomembrane system</location>
        <topology evidence="1">Multi-pass membrane protein</topology>
    </subcellularLocation>
</comment>
<dbReference type="PANTHER" id="PTHR31851">
    <property type="entry name" value="FE(2+)/MN(2+) TRANSPORTER PCL1"/>
    <property type="match status" value="1"/>
</dbReference>
<dbReference type="Proteomes" id="UP001206595">
    <property type="component" value="Unassembled WGS sequence"/>
</dbReference>
<dbReference type="CDD" id="cd02435">
    <property type="entry name" value="CCC1"/>
    <property type="match status" value="1"/>
</dbReference>
<gene>
    <name evidence="7" type="ORF">K450DRAFT_257875</name>
</gene>
<dbReference type="Pfam" id="PF01988">
    <property type="entry name" value="VIT1"/>
    <property type="match status" value="1"/>
</dbReference>
<protein>
    <recommendedName>
        <fullName evidence="9">DUF125-domain-containing protein</fullName>
    </recommendedName>
</protein>
<comment type="similarity">
    <text evidence="2">Belongs to the CCC1 family.</text>
</comment>
<evidence type="ECO:0000256" key="1">
    <source>
        <dbReference type="ARBA" id="ARBA00004127"/>
    </source>
</evidence>
<keyword evidence="4 6" id="KW-1133">Transmembrane helix</keyword>
<feature type="transmembrane region" description="Helical" evidence="6">
    <location>
        <begin position="230"/>
        <end position="252"/>
    </location>
</feature>
<keyword evidence="3 6" id="KW-0812">Transmembrane</keyword>
<evidence type="ECO:0008006" key="9">
    <source>
        <dbReference type="Google" id="ProtNLM"/>
    </source>
</evidence>
<dbReference type="RefSeq" id="XP_051441258.1">
    <property type="nucleotide sequence ID" value="XM_051591743.1"/>
</dbReference>
<sequence length="257" mass="27990">MQPFEAFRKWRGQREPETTIANYPPYQHLEQHFSAAEVVKDIILGLSDGLTVPFALAAGLSSLGNSKLVIYGGVAELVSGSISMGLGGYLAARSELDHYETERLREMKEVEEVPEDEEQEILDIMAPYGLDRDTVQPIIAKLRANPDKFVDFMMRFELNLEAPDPNRSLISGLTIGGSYLLGGLIPLIPYFFLQNAFEALYISIGVTLTTLMIFGYIKSLLVSPKSAFKGALQTLVIGAVAAGASFGIVKAIPEGTA</sequence>
<evidence type="ECO:0000256" key="5">
    <source>
        <dbReference type="ARBA" id="ARBA00023136"/>
    </source>
</evidence>
<reference evidence="7" key="1">
    <citation type="submission" date="2021-06" db="EMBL/GenBank/DDBJ databases">
        <authorList>
            <consortium name="DOE Joint Genome Institute"/>
            <person name="Mondo S.J."/>
            <person name="Amses K.R."/>
            <person name="Simmons D.R."/>
            <person name="Longcore J.E."/>
            <person name="Seto K."/>
            <person name="Alves G.H."/>
            <person name="Bonds A.E."/>
            <person name="Quandt C.A."/>
            <person name="Davis W.J."/>
            <person name="Chang Y."/>
            <person name="Letcher P.M."/>
            <person name="Powell M.J."/>
            <person name="Kuo A."/>
            <person name="Labutti K."/>
            <person name="Pangilinan J."/>
            <person name="Andreopoulos W."/>
            <person name="Tritt A."/>
            <person name="Riley R."/>
            <person name="Hundley H."/>
            <person name="Johnson J."/>
            <person name="Lipzen A."/>
            <person name="Barry K."/>
            <person name="Berbee M.L."/>
            <person name="Buchler N.E."/>
            <person name="Grigoriev I.V."/>
            <person name="Spatafora J.W."/>
            <person name="Stajich J.E."/>
            <person name="James T.Y."/>
        </authorList>
    </citation>
    <scope>NUCLEOTIDE SEQUENCE</scope>
    <source>
        <strain evidence="7">AG</strain>
    </source>
</reference>
<feature type="transmembrane region" description="Helical" evidence="6">
    <location>
        <begin position="199"/>
        <end position="218"/>
    </location>
</feature>
<proteinExistence type="inferred from homology"/>
<keyword evidence="8" id="KW-1185">Reference proteome</keyword>
<evidence type="ECO:0000256" key="3">
    <source>
        <dbReference type="ARBA" id="ARBA00022692"/>
    </source>
</evidence>